<evidence type="ECO:0000313" key="2">
    <source>
        <dbReference type="EMBL" id="GIJ90579.1"/>
    </source>
</evidence>
<dbReference type="GeneID" id="67008148"/>
<comment type="caution">
    <text evidence="2">The sequence shown here is derived from an EMBL/GenBank/DDBJ whole genome shotgun (WGS) entry which is preliminary data.</text>
</comment>
<feature type="compositionally biased region" description="Basic and acidic residues" evidence="1">
    <location>
        <begin position="12"/>
        <end position="44"/>
    </location>
</feature>
<evidence type="ECO:0000313" key="3">
    <source>
        <dbReference type="Proteomes" id="UP001043456"/>
    </source>
</evidence>
<protein>
    <recommendedName>
        <fullName evidence="4">Ankyrin repeat protein</fullName>
    </recommendedName>
</protein>
<gene>
    <name evidence="2" type="ORF">Asppvi_009538</name>
</gene>
<organism evidence="2 3">
    <name type="scientific">Aspergillus pseudoviridinutans</name>
    <dbReference type="NCBI Taxonomy" id="1517512"/>
    <lineage>
        <taxon>Eukaryota</taxon>
        <taxon>Fungi</taxon>
        <taxon>Dikarya</taxon>
        <taxon>Ascomycota</taxon>
        <taxon>Pezizomycotina</taxon>
        <taxon>Eurotiomycetes</taxon>
        <taxon>Eurotiomycetidae</taxon>
        <taxon>Eurotiales</taxon>
        <taxon>Aspergillaceae</taxon>
        <taxon>Aspergillus</taxon>
        <taxon>Aspergillus subgen. Fumigati</taxon>
    </lineage>
</organism>
<sequence length="261" mass="27907">MDSRAGRPASNTDHETSADQEESIERSSIREIPDNESQNSERTDGSFAVNSVHGRAESLGANSPTGRESGDETTTNDEEAASLGVSQSREQNTDDGEGDGSAGDGLSEISDEGEANSHGLDHEMMEAIIRAAVETGNDADYDQYTVSSGYLNEVTESGSDDGRDGDANPGTASGTTNVVQLLEHPPSGDLSEAISDHHIERVEELLACDPELSNSRALVELDDEWQEAFITPLCLAVAHRQPRIVEALLNMGRRSMHSPLI</sequence>
<dbReference type="RefSeq" id="XP_043161325.1">
    <property type="nucleotide sequence ID" value="XM_043305390.1"/>
</dbReference>
<dbReference type="EMBL" id="BHVY01000007">
    <property type="protein sequence ID" value="GIJ90579.1"/>
    <property type="molecule type" value="Genomic_DNA"/>
</dbReference>
<keyword evidence="3" id="KW-1185">Reference proteome</keyword>
<reference evidence="2 3" key="1">
    <citation type="submission" date="2018-10" db="EMBL/GenBank/DDBJ databases">
        <title>Pan-genome distribution and transcriptional activeness of fungal secondary metabolism genes in Aspergillus section Fumigati.</title>
        <authorList>
            <person name="Takahashi H."/>
            <person name="Umemura M."/>
            <person name="Ninomiya A."/>
            <person name="Kusuya Y."/>
            <person name="Urayama S."/>
            <person name="Shimizu M."/>
            <person name="Watanabe A."/>
            <person name="Kamei K."/>
            <person name="Yaguchi T."/>
            <person name="Hagiwara D."/>
        </authorList>
    </citation>
    <scope>NUCLEOTIDE SEQUENCE [LARGE SCALE GENOMIC DNA]</scope>
    <source>
        <strain evidence="2 3">IFM 55266</strain>
    </source>
</reference>
<feature type="region of interest" description="Disordered" evidence="1">
    <location>
        <begin position="1"/>
        <end position="116"/>
    </location>
</feature>
<proteinExistence type="predicted"/>
<evidence type="ECO:0000256" key="1">
    <source>
        <dbReference type="SAM" id="MobiDB-lite"/>
    </source>
</evidence>
<dbReference type="AlphaFoldDB" id="A0A9P3EW99"/>
<accession>A0A9P3EW99</accession>
<dbReference type="Proteomes" id="UP001043456">
    <property type="component" value="Unassembled WGS sequence"/>
</dbReference>
<name>A0A9P3EW99_9EURO</name>
<evidence type="ECO:0008006" key="4">
    <source>
        <dbReference type="Google" id="ProtNLM"/>
    </source>
</evidence>
<feature type="region of interest" description="Disordered" evidence="1">
    <location>
        <begin position="152"/>
        <end position="174"/>
    </location>
</feature>